<dbReference type="InterPro" id="IPR012340">
    <property type="entry name" value="NA-bd_OB-fold"/>
</dbReference>
<comment type="caution">
    <text evidence="3">The sequence shown here is derived from an EMBL/GenBank/DDBJ whole genome shotgun (WGS) entry which is preliminary data.</text>
</comment>
<evidence type="ECO:0000259" key="2">
    <source>
        <dbReference type="Pfam" id="PF25842"/>
    </source>
</evidence>
<dbReference type="Gene3D" id="2.40.50.140">
    <property type="entry name" value="Nucleic acid-binding proteins"/>
    <property type="match status" value="1"/>
</dbReference>
<evidence type="ECO:0000313" key="4">
    <source>
        <dbReference type="Proteomes" id="UP001209318"/>
    </source>
</evidence>
<feature type="transmembrane region" description="Helical" evidence="1">
    <location>
        <begin position="12"/>
        <end position="30"/>
    </location>
</feature>
<dbReference type="AlphaFoldDB" id="A0AAE3LNA6"/>
<organism evidence="3 4">
    <name type="scientific">Perspicuibacillus lycopersici</name>
    <dbReference type="NCBI Taxonomy" id="1325689"/>
    <lineage>
        <taxon>Bacteria</taxon>
        <taxon>Bacillati</taxon>
        <taxon>Bacillota</taxon>
        <taxon>Bacilli</taxon>
        <taxon>Bacillales</taxon>
        <taxon>Bacillaceae</taxon>
        <taxon>Perspicuibacillus</taxon>
    </lineage>
</organism>
<feature type="domain" description="Membrane protein NfeD2 N-terminal transmembrane" evidence="2">
    <location>
        <begin position="1"/>
        <end position="101"/>
    </location>
</feature>
<dbReference type="InterPro" id="IPR058653">
    <property type="entry name" value="NfeD2_TM"/>
</dbReference>
<sequence>MELFGMPIQNVYLWVLLIAGALTLLYILFGDFLDAVGEGIPFLNPVIILVFLIFHSASGYVMEQVTAMNSWLIMILSALLSVLLTALLHIFVLVPLSSAEESLAYTDESLKGRLGTTIIPIPKDGYGEVLIESNSGRIAKSAVSFEQEEIGEGIKVLIVDVQKGVLYVTPYDEKSIYRT</sequence>
<feature type="transmembrane region" description="Helical" evidence="1">
    <location>
        <begin position="71"/>
        <end position="94"/>
    </location>
</feature>
<protein>
    <recommendedName>
        <fullName evidence="2">Membrane protein NfeD2 N-terminal transmembrane domain-containing protein</fullName>
    </recommendedName>
</protein>
<keyword evidence="1" id="KW-0472">Membrane</keyword>
<keyword evidence="1" id="KW-1133">Transmembrane helix</keyword>
<keyword evidence="4" id="KW-1185">Reference proteome</keyword>
<dbReference type="EMBL" id="JAOUSF010000004">
    <property type="protein sequence ID" value="MCU9614485.1"/>
    <property type="molecule type" value="Genomic_DNA"/>
</dbReference>
<keyword evidence="1" id="KW-0812">Transmembrane</keyword>
<accession>A0AAE3LNA6</accession>
<evidence type="ECO:0000313" key="3">
    <source>
        <dbReference type="EMBL" id="MCU9614485.1"/>
    </source>
</evidence>
<dbReference type="Proteomes" id="UP001209318">
    <property type="component" value="Unassembled WGS sequence"/>
</dbReference>
<feature type="transmembrane region" description="Helical" evidence="1">
    <location>
        <begin position="42"/>
        <end position="62"/>
    </location>
</feature>
<reference evidence="3" key="1">
    <citation type="submission" date="2022-10" db="EMBL/GenBank/DDBJ databases">
        <title>Description of Fervidibacillus gen. nov. in the family Fervidibacillaceae fam. nov. with two species, Fervidibacillus albus sp. nov., and Fervidibacillus halotolerans sp. nov., isolated from tidal flat sediments.</title>
        <authorList>
            <person name="Kwon K.K."/>
            <person name="Yang S.-H."/>
        </authorList>
    </citation>
    <scope>NUCLEOTIDE SEQUENCE</scope>
    <source>
        <strain evidence="3">JCM 19140</strain>
    </source>
</reference>
<evidence type="ECO:0000256" key="1">
    <source>
        <dbReference type="SAM" id="Phobius"/>
    </source>
</evidence>
<gene>
    <name evidence="3" type="ORF">OEV98_13145</name>
</gene>
<proteinExistence type="predicted"/>
<dbReference type="Pfam" id="PF25842">
    <property type="entry name" value="NfeD_TM"/>
    <property type="match status" value="1"/>
</dbReference>
<dbReference type="RefSeq" id="WP_263073771.1">
    <property type="nucleotide sequence ID" value="NZ_JAOUSF010000004.1"/>
</dbReference>
<name>A0AAE3LNA6_9BACI</name>